<reference evidence="1" key="1">
    <citation type="submission" date="2021-06" db="EMBL/GenBank/DDBJ databases">
        <authorList>
            <person name="Kallberg Y."/>
            <person name="Tangrot J."/>
            <person name="Rosling A."/>
        </authorList>
    </citation>
    <scope>NUCLEOTIDE SEQUENCE</scope>
    <source>
        <strain evidence="1">UK204</strain>
    </source>
</reference>
<organism evidence="1 2">
    <name type="scientific">Funneliformis caledonium</name>
    <dbReference type="NCBI Taxonomy" id="1117310"/>
    <lineage>
        <taxon>Eukaryota</taxon>
        <taxon>Fungi</taxon>
        <taxon>Fungi incertae sedis</taxon>
        <taxon>Mucoromycota</taxon>
        <taxon>Glomeromycotina</taxon>
        <taxon>Glomeromycetes</taxon>
        <taxon>Glomerales</taxon>
        <taxon>Glomeraceae</taxon>
        <taxon>Funneliformis</taxon>
    </lineage>
</organism>
<dbReference type="AlphaFoldDB" id="A0A9N9AQV0"/>
<accession>A0A9N9AQV0</accession>
<keyword evidence="2" id="KW-1185">Reference proteome</keyword>
<evidence type="ECO:0000313" key="1">
    <source>
        <dbReference type="EMBL" id="CAG8541613.1"/>
    </source>
</evidence>
<protein>
    <submittedName>
        <fullName evidence="1">11200_t:CDS:1</fullName>
    </submittedName>
</protein>
<evidence type="ECO:0000313" key="2">
    <source>
        <dbReference type="Proteomes" id="UP000789570"/>
    </source>
</evidence>
<sequence length="41" mass="5215">MYDKIYYQDVENQFITNYLFSDLQKKEKNNIYNLLLYCIRR</sequence>
<dbReference type="EMBL" id="CAJVPQ010001259">
    <property type="protein sequence ID" value="CAG8541613.1"/>
    <property type="molecule type" value="Genomic_DNA"/>
</dbReference>
<gene>
    <name evidence="1" type="ORF">FCALED_LOCUS5667</name>
</gene>
<name>A0A9N9AQV0_9GLOM</name>
<proteinExistence type="predicted"/>
<comment type="caution">
    <text evidence="1">The sequence shown here is derived from an EMBL/GenBank/DDBJ whole genome shotgun (WGS) entry which is preliminary data.</text>
</comment>
<dbReference type="Proteomes" id="UP000789570">
    <property type="component" value="Unassembled WGS sequence"/>
</dbReference>